<sequence>MGESWRYYAEPMSPRAQVCVPPPTGAVLCCAVLRCAALCCAVLRCAALCCAVLRCAALCCAPVYQHQGRSEEAVARCERALEQQGEMDKAGRTCSIYREMASIEQARGRLDKATEHLLQAHAIALRQSPGGAEGARVAHSLALAYSTAAEPHHNDSAVHYFEESLSAYRSVVGPEDAMTLSVLDDYSCFLLQTGQQERSVGLQREALALKRSTFGDLSAEVAQALQLIAGVEMTQGYIKKAHRTMSQTDGSRGGFFRQSRELGFLQCVAEGADP</sequence>
<evidence type="ECO:0000313" key="2">
    <source>
        <dbReference type="Proteomes" id="UP001591681"/>
    </source>
</evidence>
<dbReference type="Gene3D" id="1.25.40.10">
    <property type="entry name" value="Tetratricopeptide repeat domain"/>
    <property type="match status" value="1"/>
</dbReference>
<accession>A0ABD1K4M4</accession>
<dbReference type="AlphaFoldDB" id="A0ABD1K4M4"/>
<dbReference type="Proteomes" id="UP001591681">
    <property type="component" value="Unassembled WGS sequence"/>
</dbReference>
<keyword evidence="2" id="KW-1185">Reference proteome</keyword>
<gene>
    <name evidence="1" type="ORF">ACEWY4_011397</name>
</gene>
<evidence type="ECO:0000313" key="1">
    <source>
        <dbReference type="EMBL" id="KAL2094085.1"/>
    </source>
</evidence>
<dbReference type="PANTHER" id="PTHR14485">
    <property type="entry name" value="TETRATRICOPEPTIDE REPEAT PROTEIN 23"/>
    <property type="match status" value="1"/>
</dbReference>
<dbReference type="SUPFAM" id="SSF48452">
    <property type="entry name" value="TPR-like"/>
    <property type="match status" value="1"/>
</dbReference>
<proteinExistence type="predicted"/>
<reference evidence="1 2" key="1">
    <citation type="submission" date="2024-09" db="EMBL/GenBank/DDBJ databases">
        <title>A chromosome-level genome assembly of Gray's grenadier anchovy, Coilia grayii.</title>
        <authorList>
            <person name="Fu Z."/>
        </authorList>
    </citation>
    <scope>NUCLEOTIDE SEQUENCE [LARGE SCALE GENOMIC DNA]</scope>
    <source>
        <strain evidence="1">G4</strain>
        <tissue evidence="1">Muscle</tissue>
    </source>
</reference>
<dbReference type="EMBL" id="JBHFQA010000009">
    <property type="protein sequence ID" value="KAL2094085.1"/>
    <property type="molecule type" value="Genomic_DNA"/>
</dbReference>
<dbReference type="InterPro" id="IPR042621">
    <property type="entry name" value="TTC23/TTC23L"/>
</dbReference>
<dbReference type="Pfam" id="PF13374">
    <property type="entry name" value="TPR_10"/>
    <property type="match status" value="1"/>
</dbReference>
<comment type="caution">
    <text evidence="1">The sequence shown here is derived from an EMBL/GenBank/DDBJ whole genome shotgun (WGS) entry which is preliminary data.</text>
</comment>
<protein>
    <submittedName>
        <fullName evidence="1">Uncharacterized protein</fullName>
    </submittedName>
</protein>
<organism evidence="1 2">
    <name type="scientific">Coilia grayii</name>
    <name type="common">Gray's grenadier anchovy</name>
    <dbReference type="NCBI Taxonomy" id="363190"/>
    <lineage>
        <taxon>Eukaryota</taxon>
        <taxon>Metazoa</taxon>
        <taxon>Chordata</taxon>
        <taxon>Craniata</taxon>
        <taxon>Vertebrata</taxon>
        <taxon>Euteleostomi</taxon>
        <taxon>Actinopterygii</taxon>
        <taxon>Neopterygii</taxon>
        <taxon>Teleostei</taxon>
        <taxon>Clupei</taxon>
        <taxon>Clupeiformes</taxon>
        <taxon>Clupeoidei</taxon>
        <taxon>Engraulidae</taxon>
        <taxon>Coilinae</taxon>
        <taxon>Coilia</taxon>
    </lineage>
</organism>
<name>A0ABD1K4M4_9TELE</name>
<dbReference type="InterPro" id="IPR011990">
    <property type="entry name" value="TPR-like_helical_dom_sf"/>
</dbReference>
<dbReference type="PANTHER" id="PTHR14485:SF3">
    <property type="entry name" value="TETRATRICOPEPTIDE REPEAT PROTEIN 23"/>
    <property type="match status" value="1"/>
</dbReference>